<dbReference type="InterPro" id="IPR036628">
    <property type="entry name" value="Clp_N_dom_sf"/>
</dbReference>
<organism evidence="3 4">
    <name type="scientific">Artemisia annua</name>
    <name type="common">Sweet wormwood</name>
    <dbReference type="NCBI Taxonomy" id="35608"/>
    <lineage>
        <taxon>Eukaryota</taxon>
        <taxon>Viridiplantae</taxon>
        <taxon>Streptophyta</taxon>
        <taxon>Embryophyta</taxon>
        <taxon>Tracheophyta</taxon>
        <taxon>Spermatophyta</taxon>
        <taxon>Magnoliopsida</taxon>
        <taxon>eudicotyledons</taxon>
        <taxon>Gunneridae</taxon>
        <taxon>Pentapetalae</taxon>
        <taxon>asterids</taxon>
        <taxon>campanulids</taxon>
        <taxon>Asterales</taxon>
        <taxon>Asteraceae</taxon>
        <taxon>Asteroideae</taxon>
        <taxon>Anthemideae</taxon>
        <taxon>Artemisiinae</taxon>
        <taxon>Artemisia</taxon>
    </lineage>
</organism>
<dbReference type="InterPro" id="IPR004176">
    <property type="entry name" value="Clp_R_N"/>
</dbReference>
<dbReference type="Proteomes" id="UP000245207">
    <property type="component" value="Unassembled WGS sequence"/>
</dbReference>
<keyword evidence="4" id="KW-1185">Reference proteome</keyword>
<sequence length="166" mass="19016">MSSPEVAKENKHQIRETKHWLKAILEQKNGLSRRIFSMDSVDNTRLYEATDKFIQRNSRSRLPILEAEQVEACELLNYVYADHFEYVTVKDTETILMSHSMCRMMPMAIVTRDGVAGLYMGFEPNAFNTSPNSRGVAYYKFIVVVCAMAEINRGRGGCRKHFGPIV</sequence>
<dbReference type="PROSITE" id="PS51903">
    <property type="entry name" value="CLP_R"/>
    <property type="match status" value="1"/>
</dbReference>
<protein>
    <submittedName>
        <fullName evidence="3">Casein lytic proteinase B3</fullName>
    </submittedName>
</protein>
<dbReference type="AlphaFoldDB" id="A0A2U1QF38"/>
<evidence type="ECO:0000313" key="3">
    <source>
        <dbReference type="EMBL" id="PWA96583.1"/>
    </source>
</evidence>
<dbReference type="OrthoDB" id="47330at2759"/>
<reference evidence="3 4" key="1">
    <citation type="journal article" date="2018" name="Mol. Plant">
        <title>The genome of Artemisia annua provides insight into the evolution of Asteraceae family and artemisinin biosynthesis.</title>
        <authorList>
            <person name="Shen Q."/>
            <person name="Zhang L."/>
            <person name="Liao Z."/>
            <person name="Wang S."/>
            <person name="Yan T."/>
            <person name="Shi P."/>
            <person name="Liu M."/>
            <person name="Fu X."/>
            <person name="Pan Q."/>
            <person name="Wang Y."/>
            <person name="Lv Z."/>
            <person name="Lu X."/>
            <person name="Zhang F."/>
            <person name="Jiang W."/>
            <person name="Ma Y."/>
            <person name="Chen M."/>
            <person name="Hao X."/>
            <person name="Li L."/>
            <person name="Tang Y."/>
            <person name="Lv G."/>
            <person name="Zhou Y."/>
            <person name="Sun X."/>
            <person name="Brodelius P.E."/>
            <person name="Rose J.K.C."/>
            <person name="Tang K."/>
        </authorList>
    </citation>
    <scope>NUCLEOTIDE SEQUENCE [LARGE SCALE GENOMIC DNA]</scope>
    <source>
        <strain evidence="4">cv. Huhao1</strain>
        <tissue evidence="3">Leaf</tissue>
    </source>
</reference>
<dbReference type="STRING" id="35608.A0A2U1QF38"/>
<accession>A0A2U1QF38</accession>
<keyword evidence="1" id="KW-0677">Repeat</keyword>
<name>A0A2U1QF38_ARTAN</name>
<feature type="domain" description="Clp R" evidence="2">
    <location>
        <begin position="1"/>
        <end position="166"/>
    </location>
</feature>
<gene>
    <name evidence="3" type="ORF">CTI12_AA038510</name>
</gene>
<evidence type="ECO:0000259" key="2">
    <source>
        <dbReference type="PROSITE" id="PS51903"/>
    </source>
</evidence>
<dbReference type="Pfam" id="PF02861">
    <property type="entry name" value="Clp_N"/>
    <property type="match status" value="1"/>
</dbReference>
<dbReference type="SUPFAM" id="SSF81923">
    <property type="entry name" value="Double Clp-N motif"/>
    <property type="match status" value="1"/>
</dbReference>
<evidence type="ECO:0000256" key="1">
    <source>
        <dbReference type="PROSITE-ProRule" id="PRU01251"/>
    </source>
</evidence>
<dbReference type="EMBL" id="PKPP01000170">
    <property type="protein sequence ID" value="PWA96583.1"/>
    <property type="molecule type" value="Genomic_DNA"/>
</dbReference>
<proteinExistence type="predicted"/>
<comment type="caution">
    <text evidence="3">The sequence shown here is derived from an EMBL/GenBank/DDBJ whole genome shotgun (WGS) entry which is preliminary data.</text>
</comment>
<dbReference type="Gene3D" id="1.10.1780.10">
    <property type="entry name" value="Clp, N-terminal domain"/>
    <property type="match status" value="1"/>
</dbReference>
<evidence type="ECO:0000313" key="4">
    <source>
        <dbReference type="Proteomes" id="UP000245207"/>
    </source>
</evidence>